<protein>
    <submittedName>
        <fullName evidence="1">Uncharacterized protein</fullName>
    </submittedName>
</protein>
<dbReference type="Proteomes" id="UP000770717">
    <property type="component" value="Unassembled WGS sequence"/>
</dbReference>
<dbReference type="AlphaFoldDB" id="A0A8J6EBQ9"/>
<dbReference type="EMBL" id="WNTK01041092">
    <property type="protein sequence ID" value="KAG9460781.1"/>
    <property type="molecule type" value="Genomic_DNA"/>
</dbReference>
<reference evidence="1" key="1">
    <citation type="thesis" date="2020" institute="ProQuest LLC" country="789 East Eisenhower Parkway, Ann Arbor, MI, USA">
        <title>Comparative Genomics and Chromosome Evolution.</title>
        <authorList>
            <person name="Mudd A.B."/>
        </authorList>
    </citation>
    <scope>NUCLEOTIDE SEQUENCE</scope>
    <source>
        <strain evidence="1">HN-11 Male</strain>
        <tissue evidence="1">Kidney and liver</tissue>
    </source>
</reference>
<name>A0A8J6EBQ9_ELECQ</name>
<evidence type="ECO:0000313" key="2">
    <source>
        <dbReference type="Proteomes" id="UP000770717"/>
    </source>
</evidence>
<accession>A0A8J6EBQ9</accession>
<organism evidence="1 2">
    <name type="scientific">Eleutherodactylus coqui</name>
    <name type="common">Puerto Rican coqui</name>
    <dbReference type="NCBI Taxonomy" id="57060"/>
    <lineage>
        <taxon>Eukaryota</taxon>
        <taxon>Metazoa</taxon>
        <taxon>Chordata</taxon>
        <taxon>Craniata</taxon>
        <taxon>Vertebrata</taxon>
        <taxon>Euteleostomi</taxon>
        <taxon>Amphibia</taxon>
        <taxon>Batrachia</taxon>
        <taxon>Anura</taxon>
        <taxon>Neobatrachia</taxon>
        <taxon>Hyloidea</taxon>
        <taxon>Eleutherodactylidae</taxon>
        <taxon>Eleutherodactylinae</taxon>
        <taxon>Eleutherodactylus</taxon>
        <taxon>Eleutherodactylus</taxon>
    </lineage>
</organism>
<sequence length="135" mass="15079">MKSMGAERPAARPQCQSAAQVVRESRSLKKNIKIIIYIYLKLYRTWAVALPLTSVIEKKTWTGEQGPRLRQGPLSIWSPVIRGFLGLPNEGQGIPVISTPPPCWIYANKEDGIIHLQRHLVDGSIPSDQCLYTGL</sequence>
<comment type="caution">
    <text evidence="1">The sequence shown here is derived from an EMBL/GenBank/DDBJ whole genome shotgun (WGS) entry which is preliminary data.</text>
</comment>
<proteinExistence type="predicted"/>
<keyword evidence="2" id="KW-1185">Reference proteome</keyword>
<gene>
    <name evidence="1" type="ORF">GDO78_019609</name>
</gene>
<evidence type="ECO:0000313" key="1">
    <source>
        <dbReference type="EMBL" id="KAG9460781.1"/>
    </source>
</evidence>